<keyword evidence="3" id="KW-1185">Reference proteome</keyword>
<accession>A0ABT3RMS8</accession>
<evidence type="ECO:0000313" key="3">
    <source>
        <dbReference type="Proteomes" id="UP001209885"/>
    </source>
</evidence>
<dbReference type="EMBL" id="JAPFQN010000002">
    <property type="protein sequence ID" value="MCX2742891.1"/>
    <property type="molecule type" value="Genomic_DNA"/>
</dbReference>
<dbReference type="InterPro" id="IPR011659">
    <property type="entry name" value="WD40"/>
</dbReference>
<dbReference type="PANTHER" id="PTHR36842:SF1">
    <property type="entry name" value="PROTEIN TOLB"/>
    <property type="match status" value="1"/>
</dbReference>
<sequence length="1103" mass="127365">MKKYQLFFLVLTFFGAIDIAAQQADEEFGQNRLQFKTFNWRYYETENFNLYFYDDGNEIAKSAIDYLDSEFNRISDILGYLPPYKTDIYLYNSITDLQQSNIGITENEYNEGGQTNFNRNFVEVAYQGTQTEFNKELSFHVANTLINDMLFGGSLGDMVQNTFLLNLPEWFSVGAARYIAYGWDEEMDDYVRAYFRKDTQKEFHQLSKQEAVILGQSVWNYMVEEYGRIYMSNVLNLTRINRNEQSSIAYTLGIPFKQFLKGWADYYQQINEPVLNAFIDLPQDPIDKIKNSKKGTFTDVALSPDGNRLVFVENIKGKHKVIHRNLRTGKENVVSRGGQYIINQRLDNELPKIAWKDSVTIGILSSKRGVSTLEVINVESKKGFSRSTDRFLRINDFSFSPSGNQIVMSASVNGQTDLFIFNLRRNTVRRINNDKYDDLSPSFVEGERALIFSSNRPLDSLSKIKDLNTFNVYVWPTDSSFSDSYAPLKTISNDTHPIARGNEIIYLSDQKGVTNVFYFNTETGINRQLTKFSYSLDDLAYSFESSTLAYSVGDMEGEYIYSEPDFDIEKNVFTPQTPRQQRILAKIVVNRLNAQEEIKQKLAQEEAEALPDTAIVSKDTIDTEEIQTVKADTEKKNIIDTDDYQFDLTPENKDDFLDTDDYAFEPSNNQPSQRTQPDIQGKSTFLSNYRKFRRKSQVEGPFQYTPKFSTNYVTTTIGVDPLLGFGLKLKGNMSDILQNHIMSGGVFLSFRDLKSGGVFAEYQYLKHLIDFKAEYKRETFFIDPESESTQIADDRHKYVKNEFLLGASYPFSVRSRLEFNPFYLNTQFHSLSPLYTQFPDPDLSRQVSHFGGFNLSYVFDDSEVLGRNTIVGTRAKAVFTSMNSFTDKAQSFNKLTVDIRHYEEIFRSMTFAVRGFYGQYFNNKRETFLLGGMDNWLFFDNADRPNQQHPLNFNNFEENQDIYFVDYITSLRGFDYNTFNGSKVALLNAELRIPIARVLYKGFIGSNFVRNFSFVGFYDIGTAWTSISPFDDESEQNVDIITTGPNGPFVARVQNFSNKWLYSWGAGARTVFLGYYIKFDVAWPTINYTVQDPKFYFTLGYDF</sequence>
<comment type="caution">
    <text evidence="2">The sequence shown here is derived from an EMBL/GenBank/DDBJ whole genome shotgun (WGS) entry which is preliminary data.</text>
</comment>
<dbReference type="Proteomes" id="UP001209885">
    <property type="component" value="Unassembled WGS sequence"/>
</dbReference>
<proteinExistence type="inferred from homology"/>
<organism evidence="2 3">
    <name type="scientific">Mangrovivirga halotolerans</name>
    <dbReference type="NCBI Taxonomy" id="2993936"/>
    <lineage>
        <taxon>Bacteria</taxon>
        <taxon>Pseudomonadati</taxon>
        <taxon>Bacteroidota</taxon>
        <taxon>Cytophagia</taxon>
        <taxon>Cytophagales</taxon>
        <taxon>Mangrovivirgaceae</taxon>
        <taxon>Mangrovivirga</taxon>
    </lineage>
</organism>
<dbReference type="Pfam" id="PF07676">
    <property type="entry name" value="PD40"/>
    <property type="match status" value="1"/>
</dbReference>
<dbReference type="RefSeq" id="WP_266055241.1">
    <property type="nucleotide sequence ID" value="NZ_JAPFQN010000002.1"/>
</dbReference>
<dbReference type="Gene3D" id="2.40.160.50">
    <property type="entry name" value="membrane protein fhac: a member of the omp85/tpsb transporter family"/>
    <property type="match status" value="1"/>
</dbReference>
<reference evidence="2 3" key="1">
    <citation type="submission" date="2022-11" db="EMBL/GenBank/DDBJ databases">
        <title>The characterization of three novel Bacteroidetes species and genomic analysis of their roles in tidal elemental geochemical cycles.</title>
        <authorList>
            <person name="Ma K."/>
        </authorList>
    </citation>
    <scope>NUCLEOTIDE SEQUENCE [LARGE SCALE GENOMIC DNA]</scope>
    <source>
        <strain evidence="2 3">M17</strain>
    </source>
</reference>
<dbReference type="SUPFAM" id="SSF69304">
    <property type="entry name" value="Tricorn protease N-terminal domain"/>
    <property type="match status" value="1"/>
</dbReference>
<evidence type="ECO:0000256" key="1">
    <source>
        <dbReference type="ARBA" id="ARBA00009820"/>
    </source>
</evidence>
<evidence type="ECO:0008006" key="4">
    <source>
        <dbReference type="Google" id="ProtNLM"/>
    </source>
</evidence>
<gene>
    <name evidence="2" type="ORF">OO013_03375</name>
</gene>
<dbReference type="Gene3D" id="2.120.10.30">
    <property type="entry name" value="TolB, C-terminal domain"/>
    <property type="match status" value="1"/>
</dbReference>
<name>A0ABT3RMS8_9BACT</name>
<dbReference type="PANTHER" id="PTHR36842">
    <property type="entry name" value="PROTEIN TOLB HOMOLOG"/>
    <property type="match status" value="1"/>
</dbReference>
<protein>
    <recommendedName>
        <fullName evidence="4">Translocation protein TolB</fullName>
    </recommendedName>
</protein>
<evidence type="ECO:0000313" key="2">
    <source>
        <dbReference type="EMBL" id="MCX2742891.1"/>
    </source>
</evidence>
<dbReference type="InterPro" id="IPR011042">
    <property type="entry name" value="6-blade_b-propeller_TolB-like"/>
</dbReference>
<comment type="similarity">
    <text evidence="1">Belongs to the TolB family.</text>
</comment>